<protein>
    <submittedName>
        <fullName evidence="2">Uncharacterized protein</fullName>
    </submittedName>
</protein>
<evidence type="ECO:0000313" key="2">
    <source>
        <dbReference type="EMBL" id="GAI34028.1"/>
    </source>
</evidence>
<dbReference type="EMBL" id="BARV01031093">
    <property type="protein sequence ID" value="GAI34028.1"/>
    <property type="molecule type" value="Genomic_DNA"/>
</dbReference>
<accession>X1MRV9</accession>
<organism evidence="2">
    <name type="scientific">marine sediment metagenome</name>
    <dbReference type="NCBI Taxonomy" id="412755"/>
    <lineage>
        <taxon>unclassified sequences</taxon>
        <taxon>metagenomes</taxon>
        <taxon>ecological metagenomes</taxon>
    </lineage>
</organism>
<comment type="caution">
    <text evidence="2">The sequence shown here is derived from an EMBL/GenBank/DDBJ whole genome shotgun (WGS) entry which is preliminary data.</text>
</comment>
<evidence type="ECO:0000256" key="1">
    <source>
        <dbReference type="SAM" id="MobiDB-lite"/>
    </source>
</evidence>
<reference evidence="2" key="1">
    <citation type="journal article" date="2014" name="Front. Microbiol.">
        <title>High frequency of phylogenetically diverse reductive dehalogenase-homologous genes in deep subseafloor sedimentary metagenomes.</title>
        <authorList>
            <person name="Kawai M."/>
            <person name="Futagami T."/>
            <person name="Toyoda A."/>
            <person name="Takaki Y."/>
            <person name="Nishi S."/>
            <person name="Hori S."/>
            <person name="Arai W."/>
            <person name="Tsubouchi T."/>
            <person name="Morono Y."/>
            <person name="Uchiyama I."/>
            <person name="Ito T."/>
            <person name="Fujiyama A."/>
            <person name="Inagaki F."/>
            <person name="Takami H."/>
        </authorList>
    </citation>
    <scope>NUCLEOTIDE SEQUENCE</scope>
    <source>
        <strain evidence="2">Expedition CK06-06</strain>
    </source>
</reference>
<feature type="region of interest" description="Disordered" evidence="1">
    <location>
        <begin position="62"/>
        <end position="84"/>
    </location>
</feature>
<dbReference type="AlphaFoldDB" id="X1MRV9"/>
<sequence length="84" mass="10123">MGTRPLTDEERADIEKRLKDELERQQLLNNYIANLEQQLRDGATWCYEPEAFKQACEEIEEKAAARKKREEERKKQEEGREKQR</sequence>
<name>X1MRV9_9ZZZZ</name>
<proteinExistence type="predicted"/>
<gene>
    <name evidence="2" type="ORF">S06H3_49262</name>
</gene>